<dbReference type="VEuPathDB" id="MicrosporidiaDB:H312_01719"/>
<feature type="transmembrane region" description="Helical" evidence="1">
    <location>
        <begin position="157"/>
        <end position="177"/>
    </location>
</feature>
<evidence type="ECO:0000256" key="1">
    <source>
        <dbReference type="SAM" id="Phobius"/>
    </source>
</evidence>
<feature type="non-terminal residue" evidence="2">
    <location>
        <position position="1"/>
    </location>
</feature>
<sequence>MNLLSLVLTICCSVREVKHLTEKDFALDKLIIYFHDSNLDLECDSCKRFVDLPNKVGEFEVRRVDYSHNEEMSLRFFVLYVPHFCLRYKNCTYTLYPTSIDHLHEIIAKKLWTKEDKFSWVLEPNRPYMKMFGKLMRNLLHISDIVSMYYFNMPKIYVYMIYFGIFSYLVISIYYILQDLLGESKIKEE</sequence>
<keyword evidence="1" id="KW-0812">Transmembrane</keyword>
<dbReference type="HOGENOM" id="CLU_123411_0_0_1"/>
<reference evidence="2 3" key="2">
    <citation type="submission" date="2014-03" db="EMBL/GenBank/DDBJ databases">
        <title>The Genome Sequence of Anncaliia algerae insect isolate PRA339.</title>
        <authorList>
            <consortium name="The Broad Institute Genome Sequencing Platform"/>
            <consortium name="The Broad Institute Genome Sequencing Center for Infectious Disease"/>
            <person name="Cuomo C."/>
            <person name="Becnel J."/>
            <person name="Sanscrainte N."/>
            <person name="Walker B."/>
            <person name="Young S.K."/>
            <person name="Zeng Q."/>
            <person name="Gargeya S."/>
            <person name="Fitzgerald M."/>
            <person name="Haas B."/>
            <person name="Abouelleil A."/>
            <person name="Alvarado L."/>
            <person name="Arachchi H.M."/>
            <person name="Berlin A.M."/>
            <person name="Chapman S.B."/>
            <person name="Dewar J."/>
            <person name="Goldberg J."/>
            <person name="Griggs A."/>
            <person name="Gujja S."/>
            <person name="Hansen M."/>
            <person name="Howarth C."/>
            <person name="Imamovic A."/>
            <person name="Larimer J."/>
            <person name="McCowan C."/>
            <person name="Murphy C."/>
            <person name="Neiman D."/>
            <person name="Pearson M."/>
            <person name="Priest M."/>
            <person name="Roberts A."/>
            <person name="Saif S."/>
            <person name="Shea T."/>
            <person name="Sisk P."/>
            <person name="Sykes S."/>
            <person name="Wortman J."/>
            <person name="Nusbaum C."/>
            <person name="Birren B."/>
        </authorList>
    </citation>
    <scope>NUCLEOTIDE SEQUENCE [LARGE SCALE GENOMIC DNA]</scope>
    <source>
        <strain evidence="2 3">PRA339</strain>
    </source>
</reference>
<name>A0A059F1I0_9MICR</name>
<evidence type="ECO:0000313" key="3">
    <source>
        <dbReference type="Proteomes" id="UP000030655"/>
    </source>
</evidence>
<reference evidence="3" key="1">
    <citation type="submission" date="2013-02" db="EMBL/GenBank/DDBJ databases">
        <authorList>
            <consortium name="The Broad Institute Genome Sequencing Platform"/>
            <person name="Cuomo C."/>
            <person name="Becnel J."/>
            <person name="Sanscrainte N."/>
            <person name="Walker B."/>
            <person name="Young S.K."/>
            <person name="Zeng Q."/>
            <person name="Gargeya S."/>
            <person name="Fitzgerald M."/>
            <person name="Haas B."/>
            <person name="Abouelleil A."/>
            <person name="Alvarado L."/>
            <person name="Arachchi H.M."/>
            <person name="Berlin A.M."/>
            <person name="Chapman S.B."/>
            <person name="Dewar J."/>
            <person name="Goldberg J."/>
            <person name="Griggs A."/>
            <person name="Gujja S."/>
            <person name="Hansen M."/>
            <person name="Howarth C."/>
            <person name="Imamovic A."/>
            <person name="Larimer J."/>
            <person name="McCowan C."/>
            <person name="Murphy C."/>
            <person name="Neiman D."/>
            <person name="Pearson M."/>
            <person name="Priest M."/>
            <person name="Roberts A."/>
            <person name="Saif S."/>
            <person name="Shea T."/>
            <person name="Sisk P."/>
            <person name="Sykes S."/>
            <person name="Wortman J."/>
            <person name="Nusbaum C."/>
            <person name="Birren B."/>
        </authorList>
    </citation>
    <scope>NUCLEOTIDE SEQUENCE [LARGE SCALE GENOMIC DNA]</scope>
    <source>
        <strain evidence="3">PRA339</strain>
    </source>
</reference>
<proteinExistence type="predicted"/>
<organism evidence="2 3">
    <name type="scientific">Anncaliia algerae PRA339</name>
    <dbReference type="NCBI Taxonomy" id="1288291"/>
    <lineage>
        <taxon>Eukaryota</taxon>
        <taxon>Fungi</taxon>
        <taxon>Fungi incertae sedis</taxon>
        <taxon>Microsporidia</taxon>
        <taxon>Tubulinosematoidea</taxon>
        <taxon>Tubulinosematidae</taxon>
        <taxon>Anncaliia</taxon>
    </lineage>
</organism>
<gene>
    <name evidence="2" type="ORF">H312_01719</name>
</gene>
<evidence type="ECO:0008006" key="4">
    <source>
        <dbReference type="Google" id="ProtNLM"/>
    </source>
</evidence>
<keyword evidence="1" id="KW-1133">Transmembrane helix</keyword>
<dbReference type="AlphaFoldDB" id="A0A059F1I0"/>
<keyword evidence="1" id="KW-0472">Membrane</keyword>
<dbReference type="Proteomes" id="UP000030655">
    <property type="component" value="Unassembled WGS sequence"/>
</dbReference>
<dbReference type="OrthoDB" id="2186158at2759"/>
<protein>
    <recommendedName>
        <fullName evidence="4">Thioredoxin-like fold domain-containing protein</fullName>
    </recommendedName>
</protein>
<evidence type="ECO:0000313" key="2">
    <source>
        <dbReference type="EMBL" id="KCZ80836.1"/>
    </source>
</evidence>
<dbReference type="EMBL" id="KK365160">
    <property type="protein sequence ID" value="KCZ80836.1"/>
    <property type="molecule type" value="Genomic_DNA"/>
</dbReference>
<keyword evidence="3" id="KW-1185">Reference proteome</keyword>
<accession>A0A059F1I0</accession>